<dbReference type="AlphaFoldDB" id="A0A8S1HF14"/>
<feature type="signal peptide" evidence="2">
    <location>
        <begin position="1"/>
        <end position="19"/>
    </location>
</feature>
<reference evidence="3" key="1">
    <citation type="submission" date="2020-10" db="EMBL/GenBank/DDBJ databases">
        <authorList>
            <person name="Kikuchi T."/>
        </authorList>
    </citation>
    <scope>NUCLEOTIDE SEQUENCE</scope>
    <source>
        <strain evidence="3">NKZ352</strain>
    </source>
</reference>
<sequence>MSSSTVLTVFAALVASANGLLWLQWGEGPPLLPEDRWMATPTTFSTPRLDECPVQCRPRSTTSSGIHPGSRLDRHPSRHITRPETLPISPADFLPL</sequence>
<keyword evidence="2" id="KW-0732">Signal</keyword>
<proteinExistence type="predicted"/>
<keyword evidence="4" id="KW-1185">Reference proteome</keyword>
<name>A0A8S1HF14_9PELO</name>
<evidence type="ECO:0000313" key="4">
    <source>
        <dbReference type="Proteomes" id="UP000835052"/>
    </source>
</evidence>
<protein>
    <submittedName>
        <fullName evidence="3">Uncharacterized protein</fullName>
    </submittedName>
</protein>
<comment type="caution">
    <text evidence="3">The sequence shown here is derived from an EMBL/GenBank/DDBJ whole genome shotgun (WGS) entry which is preliminary data.</text>
</comment>
<evidence type="ECO:0000256" key="1">
    <source>
        <dbReference type="SAM" id="MobiDB-lite"/>
    </source>
</evidence>
<feature type="chain" id="PRO_5035946779" evidence="2">
    <location>
        <begin position="20"/>
        <end position="96"/>
    </location>
</feature>
<accession>A0A8S1HF14</accession>
<dbReference type="EMBL" id="CAJGYM010000050">
    <property type="protein sequence ID" value="CAD6195063.1"/>
    <property type="molecule type" value="Genomic_DNA"/>
</dbReference>
<evidence type="ECO:0000313" key="3">
    <source>
        <dbReference type="EMBL" id="CAD6195063.1"/>
    </source>
</evidence>
<evidence type="ECO:0000256" key="2">
    <source>
        <dbReference type="SAM" id="SignalP"/>
    </source>
</evidence>
<feature type="region of interest" description="Disordered" evidence="1">
    <location>
        <begin position="49"/>
        <end position="96"/>
    </location>
</feature>
<dbReference type="Proteomes" id="UP000835052">
    <property type="component" value="Unassembled WGS sequence"/>
</dbReference>
<gene>
    <name evidence="3" type="ORF">CAUJ_LOCUS10982</name>
</gene>
<organism evidence="3 4">
    <name type="scientific">Caenorhabditis auriculariae</name>
    <dbReference type="NCBI Taxonomy" id="2777116"/>
    <lineage>
        <taxon>Eukaryota</taxon>
        <taxon>Metazoa</taxon>
        <taxon>Ecdysozoa</taxon>
        <taxon>Nematoda</taxon>
        <taxon>Chromadorea</taxon>
        <taxon>Rhabditida</taxon>
        <taxon>Rhabditina</taxon>
        <taxon>Rhabditomorpha</taxon>
        <taxon>Rhabditoidea</taxon>
        <taxon>Rhabditidae</taxon>
        <taxon>Peloderinae</taxon>
        <taxon>Caenorhabditis</taxon>
    </lineage>
</organism>